<dbReference type="Gene3D" id="1.20.1640.10">
    <property type="entry name" value="Multidrug efflux transporter AcrB transmembrane domain"/>
    <property type="match status" value="2"/>
</dbReference>
<feature type="transmembrane region" description="Helical" evidence="1">
    <location>
        <begin position="966"/>
        <end position="986"/>
    </location>
</feature>
<dbReference type="SUPFAM" id="SSF82714">
    <property type="entry name" value="Multidrug efflux transporter AcrB TolC docking domain, DN and DC subdomains"/>
    <property type="match status" value="2"/>
</dbReference>
<dbReference type="GO" id="GO:0042910">
    <property type="term" value="F:xenobiotic transmembrane transporter activity"/>
    <property type="evidence" value="ECO:0007669"/>
    <property type="project" value="TreeGrafter"/>
</dbReference>
<dbReference type="Gene3D" id="3.30.70.1430">
    <property type="entry name" value="Multidrug efflux transporter AcrB pore domain"/>
    <property type="match status" value="2"/>
</dbReference>
<dbReference type="PANTHER" id="PTHR32063:SF18">
    <property type="entry name" value="CATION EFFLUX SYSTEM PROTEIN"/>
    <property type="match status" value="1"/>
</dbReference>
<feature type="transmembrane region" description="Helical" evidence="1">
    <location>
        <begin position="864"/>
        <end position="884"/>
    </location>
</feature>
<dbReference type="InterPro" id="IPR027463">
    <property type="entry name" value="AcrB_DN_DC_subdom"/>
</dbReference>
<dbReference type="RefSeq" id="WP_288183442.1">
    <property type="nucleotide sequence ID" value="NZ_LT608335.1"/>
</dbReference>
<dbReference type="SUPFAM" id="SSF82693">
    <property type="entry name" value="Multidrug efflux transporter AcrB pore domain, PN1, PN2, PC1 and PC2 subdomains"/>
    <property type="match status" value="3"/>
</dbReference>
<dbReference type="PRINTS" id="PR00702">
    <property type="entry name" value="ACRIFLAVINRP"/>
</dbReference>
<name>A0A212LNW7_9FIRM</name>
<feature type="transmembrane region" description="Helical" evidence="1">
    <location>
        <begin position="992"/>
        <end position="1015"/>
    </location>
</feature>
<feature type="transmembrane region" description="Helical" evidence="1">
    <location>
        <begin position="434"/>
        <end position="453"/>
    </location>
</feature>
<reference evidence="2" key="1">
    <citation type="submission" date="2016-08" db="EMBL/GenBank/DDBJ databases">
        <authorList>
            <person name="Seilhamer J.J."/>
        </authorList>
    </citation>
    <scope>NUCLEOTIDE SEQUENCE</scope>
    <source>
        <strain evidence="2">86</strain>
    </source>
</reference>
<evidence type="ECO:0000256" key="1">
    <source>
        <dbReference type="SAM" id="Phobius"/>
    </source>
</evidence>
<proteinExistence type="predicted"/>
<sequence>MSNFNLTAWSLKHKQFIYFLVTVFFMAGIFSYQNLGRMEDPDFTIKQMVVSIAWPGATARQMEEQVTDKIEKRLQDLPGLDYLKSYSAPGRTVIYVNLKDQVPAKDIRDRWVEARNMVNDIRGTLPDGVLEPSFNDRFDEVYGVIYTLTGDGYTYEEMREKGERIRRILLGVSSVRKVQLLGVQTEKIYIEIENSKLAQLRIDPAVITAALREQNAMATAGMLETASDNVYLRITGMFENLEDIRTTPIQAGGRTFRLGDIATVTRAYAEPADPKLFYNGQPAIGISLAMEPGGNILTLGEDLETTISQIKQELPAGLEMNQVVNQPKVVESSIGEFLKSLAEAIVIVLVVSFASLGMRSGVVVALTIPLVIAMTFALMYLTGIDLQRISLGALIIALGLLVDDAIIAIEMMIVKLEQGWSRFDAACFSYTSTAYPRLTGALVTCAGFIPIAFSQGSASEFCVTLFWVVLFALISSWLVAGAVTPLLGYLFIKIKPQQAAGENQTSHDLYDTPFYRRFKRVLLWCMHHRKTVLTATAAAFIGAIFLLGLVKQEFFPASSRPEVIIQLQLQEGASLSNTEEVARLFAEKLNGDPNIAYYTYHVGEGAPRFVLSFEPTFHKSNFAEFIVVAKDGQARNELTQTVEEIINSEFTSVHGHVKVIFNGPPADYPVMLRVKGPEHAKVREIAGQIRTVMANHPATQNVNLNWNEKSKVMQLEIDQAKARALGLSSQQLATALQTQLSGAPIAEFRERDKTVSMVFRFAEADRNNPERIKDLNIHLGNGNYVPLDQLATIRYEAEEGLIYRRDLLPMIIIQAELNPASGLTGTDVTMQVYNNLQELRHSLPAGYSIEFDGATENSIKSGKFLAEPIPVMLFIIMILLMMQLQSIPKMLLTLLTAPLGIIGVAVSLLLTGSPMGFVVQLGILALSGIIMRNSVILADQIEQHLAAGQSLWDAIVASTISRFRPIMLTAAAAILAMIPLVFSVFWGPMAVAIGGGLLGATLLTLLVLPVMYAAWYKAQPDAGTRNNSLHETEKSIPQ</sequence>
<feature type="transmembrane region" description="Helical" evidence="1">
    <location>
        <begin position="389"/>
        <end position="413"/>
    </location>
</feature>
<accession>A0A212LNW7</accession>
<keyword evidence="1" id="KW-0472">Membrane</keyword>
<dbReference type="GO" id="GO:0005886">
    <property type="term" value="C:plasma membrane"/>
    <property type="evidence" value="ECO:0007669"/>
    <property type="project" value="TreeGrafter"/>
</dbReference>
<dbReference type="AlphaFoldDB" id="A0A212LNW7"/>
<feature type="transmembrane region" description="Helical" evidence="1">
    <location>
        <begin position="532"/>
        <end position="550"/>
    </location>
</feature>
<feature type="transmembrane region" description="Helical" evidence="1">
    <location>
        <begin position="465"/>
        <end position="492"/>
    </location>
</feature>
<gene>
    <name evidence="2" type="ORF">KL86SPO_20451</name>
</gene>
<dbReference type="Gene3D" id="3.30.70.1320">
    <property type="entry name" value="Multidrug efflux transporter AcrB pore domain like"/>
    <property type="match status" value="1"/>
</dbReference>
<dbReference type="InterPro" id="IPR001036">
    <property type="entry name" value="Acrflvin-R"/>
</dbReference>
<dbReference type="Gene3D" id="3.30.2090.10">
    <property type="entry name" value="Multidrug efflux transporter AcrB TolC docking domain, DN and DC subdomains"/>
    <property type="match status" value="2"/>
</dbReference>
<feature type="transmembrane region" description="Helical" evidence="1">
    <location>
        <begin position="16"/>
        <end position="35"/>
    </location>
</feature>
<protein>
    <submittedName>
        <fullName evidence="2">Acriflavin resistance protein</fullName>
    </submittedName>
</protein>
<keyword evidence="1" id="KW-0812">Transmembrane</keyword>
<dbReference type="PANTHER" id="PTHR32063">
    <property type="match status" value="1"/>
</dbReference>
<evidence type="ECO:0000313" key="2">
    <source>
        <dbReference type="EMBL" id="SCM79204.1"/>
    </source>
</evidence>
<feature type="transmembrane region" description="Helical" evidence="1">
    <location>
        <begin position="363"/>
        <end position="383"/>
    </location>
</feature>
<keyword evidence="1" id="KW-1133">Transmembrane helix</keyword>
<dbReference type="Pfam" id="PF00873">
    <property type="entry name" value="ACR_tran"/>
    <property type="match status" value="1"/>
</dbReference>
<dbReference type="SUPFAM" id="SSF82866">
    <property type="entry name" value="Multidrug efflux transporter AcrB transmembrane domain"/>
    <property type="match status" value="2"/>
</dbReference>
<dbReference type="Gene3D" id="3.30.70.1440">
    <property type="entry name" value="Multidrug efflux transporter AcrB pore domain"/>
    <property type="match status" value="1"/>
</dbReference>
<dbReference type="EMBL" id="FMJE01000002">
    <property type="protein sequence ID" value="SCM79204.1"/>
    <property type="molecule type" value="Genomic_DNA"/>
</dbReference>
<organism evidence="2">
    <name type="scientific">uncultured Sporomusa sp</name>
    <dbReference type="NCBI Taxonomy" id="307249"/>
    <lineage>
        <taxon>Bacteria</taxon>
        <taxon>Bacillati</taxon>
        <taxon>Bacillota</taxon>
        <taxon>Negativicutes</taxon>
        <taxon>Selenomonadales</taxon>
        <taxon>Sporomusaceae</taxon>
        <taxon>Sporomusa</taxon>
        <taxon>environmental samples</taxon>
    </lineage>
</organism>